<gene>
    <name evidence="2" type="ORF">SZL87_04870</name>
</gene>
<feature type="transmembrane region" description="Helical" evidence="1">
    <location>
        <begin position="5"/>
        <end position="20"/>
    </location>
</feature>
<protein>
    <submittedName>
        <fullName evidence="2">Uncharacterized protein</fullName>
    </submittedName>
</protein>
<accession>A0ABU8EFP9</accession>
<proteinExistence type="predicted"/>
<sequence>MRRWNLLGVLLTILAVVWYMDARDRLSLGLATFIGIFTVLSLLRSFREKTNARHRD</sequence>
<keyword evidence="1" id="KW-0472">Membrane</keyword>
<comment type="caution">
    <text evidence="2">The sequence shown here is derived from an EMBL/GenBank/DDBJ whole genome shotgun (WGS) entry which is preliminary data.</text>
</comment>
<reference evidence="2 3" key="1">
    <citation type="submission" date="2023-12" db="EMBL/GenBank/DDBJ databases">
        <authorList>
            <person name="Easwaran N."/>
            <person name="Lazarus H.P.S."/>
        </authorList>
    </citation>
    <scope>NUCLEOTIDE SEQUENCE [LARGE SCALE GENOMIC DNA]</scope>
    <source>
        <strain evidence="2 3">VIT-2023</strain>
    </source>
</reference>
<dbReference type="GeneID" id="90839140"/>
<keyword evidence="1" id="KW-1133">Transmembrane helix</keyword>
<evidence type="ECO:0000256" key="1">
    <source>
        <dbReference type="SAM" id="Phobius"/>
    </source>
</evidence>
<organism evidence="2 3">
    <name type="scientific">Exiguobacterium indicum</name>
    <dbReference type="NCBI Taxonomy" id="296995"/>
    <lineage>
        <taxon>Bacteria</taxon>
        <taxon>Bacillati</taxon>
        <taxon>Bacillota</taxon>
        <taxon>Bacilli</taxon>
        <taxon>Bacillales</taxon>
        <taxon>Bacillales Family XII. Incertae Sedis</taxon>
        <taxon>Exiguobacterium</taxon>
    </lineage>
</organism>
<evidence type="ECO:0000313" key="3">
    <source>
        <dbReference type="Proteomes" id="UP001387110"/>
    </source>
</evidence>
<dbReference type="Proteomes" id="UP001387110">
    <property type="component" value="Unassembled WGS sequence"/>
</dbReference>
<dbReference type="EMBL" id="JBAWKY010000001">
    <property type="protein sequence ID" value="MEI4461761.1"/>
    <property type="molecule type" value="Genomic_DNA"/>
</dbReference>
<dbReference type="RefSeq" id="WP_156323189.1">
    <property type="nucleotide sequence ID" value="NZ_FMYN01000001.1"/>
</dbReference>
<evidence type="ECO:0000313" key="2">
    <source>
        <dbReference type="EMBL" id="MEI4461761.1"/>
    </source>
</evidence>
<keyword evidence="3" id="KW-1185">Reference proteome</keyword>
<feature type="transmembrane region" description="Helical" evidence="1">
    <location>
        <begin position="26"/>
        <end position="46"/>
    </location>
</feature>
<keyword evidence="1" id="KW-0812">Transmembrane</keyword>
<name>A0ABU8EFP9_9BACL</name>